<reference evidence="3" key="1">
    <citation type="submission" date="2019-10" db="EMBL/GenBank/DDBJ databases">
        <title>Draft genome sequence of Panacibacter sp. KCS-6.</title>
        <authorList>
            <person name="Yim K.J."/>
        </authorList>
    </citation>
    <scope>NUCLEOTIDE SEQUENCE</scope>
    <source>
        <strain evidence="3">KCS-6</strain>
    </source>
</reference>
<gene>
    <name evidence="3" type="ORF">GD597_11835</name>
</gene>
<dbReference type="EMBL" id="WHPF01000007">
    <property type="protein sequence ID" value="NNV56152.1"/>
    <property type="molecule type" value="Genomic_DNA"/>
</dbReference>
<evidence type="ECO:0000313" key="4">
    <source>
        <dbReference type="Proteomes" id="UP000598971"/>
    </source>
</evidence>
<evidence type="ECO:0000256" key="1">
    <source>
        <dbReference type="SAM" id="MobiDB-lite"/>
    </source>
</evidence>
<evidence type="ECO:0000313" key="3">
    <source>
        <dbReference type="EMBL" id="NNV56152.1"/>
    </source>
</evidence>
<feature type="region of interest" description="Disordered" evidence="1">
    <location>
        <begin position="481"/>
        <end position="517"/>
    </location>
</feature>
<keyword evidence="2" id="KW-0812">Transmembrane</keyword>
<keyword evidence="2" id="KW-1133">Transmembrane helix</keyword>
<proteinExistence type="predicted"/>
<organism evidence="3 4">
    <name type="scientific">Limnovirga soli</name>
    <dbReference type="NCBI Taxonomy" id="2656915"/>
    <lineage>
        <taxon>Bacteria</taxon>
        <taxon>Pseudomonadati</taxon>
        <taxon>Bacteroidota</taxon>
        <taxon>Chitinophagia</taxon>
        <taxon>Chitinophagales</taxon>
        <taxon>Chitinophagaceae</taxon>
        <taxon>Limnovirga</taxon>
    </lineage>
</organism>
<keyword evidence="2" id="KW-0472">Membrane</keyword>
<dbReference type="Proteomes" id="UP000598971">
    <property type="component" value="Unassembled WGS sequence"/>
</dbReference>
<name>A0A8J8FGB7_9BACT</name>
<sequence>MSGNIALDVFIGLVFIYLLYSLLATIIQEMIATKLAFRSKILEKAILRMLEDGMSTSKMGLWGRFKSFANLFGKPNLLKDKSITPWFYVHPLIKYLGEDNFYSKPAYISAQNFSKVVVDLLKGFGQVNTNDVQTINNSINNGTIFKIPINISSDIGNPAVKAIIQQGNAGLINALDTVQINTDTALFLRSLWLESGADLEKFRSKLEDWFNDTMERCSGWYKRYTRLVLFIVGFVIAVAFNVDTIAINRILSKDDGARDQLVQMAISKQQQYGEIIKNFDNQKNTTKDTIQTNALKAADSSYKQAYELLSNDANAANTILGLGRPWSDSLKMCKDSINRNLKIKNLKCSIDSIDKITSELALMLTNNKRDTIGLLRKKKPIDSIRIDNDTANISALKIRIANTNSASLKEEYNRLVFTNERCAYIQAYIGDRWFVYAPNQNGNCETFFGWLITAFALCLGAPFWFDLLNKLISLRGAGTKISSSTNDNSGGTSTSSGNSNIPAPIIINSNQTEEAVG</sequence>
<feature type="transmembrane region" description="Helical" evidence="2">
    <location>
        <begin position="447"/>
        <end position="465"/>
    </location>
</feature>
<keyword evidence="4" id="KW-1185">Reference proteome</keyword>
<protein>
    <submittedName>
        <fullName evidence="3">Uncharacterized protein</fullName>
    </submittedName>
</protein>
<dbReference type="AlphaFoldDB" id="A0A8J8FGB7"/>
<accession>A0A8J8FGB7</accession>
<evidence type="ECO:0000256" key="2">
    <source>
        <dbReference type="SAM" id="Phobius"/>
    </source>
</evidence>
<comment type="caution">
    <text evidence="3">The sequence shown here is derived from an EMBL/GenBank/DDBJ whole genome shotgun (WGS) entry which is preliminary data.</text>
</comment>
<dbReference type="RefSeq" id="WP_171608083.1">
    <property type="nucleotide sequence ID" value="NZ_WHPF01000007.1"/>
</dbReference>
<feature type="transmembrane region" description="Helical" evidence="2">
    <location>
        <begin position="224"/>
        <end position="242"/>
    </location>
</feature>
<feature type="compositionally biased region" description="Low complexity" evidence="1">
    <location>
        <begin position="482"/>
        <end position="510"/>
    </location>
</feature>
<feature type="transmembrane region" description="Helical" evidence="2">
    <location>
        <begin position="6"/>
        <end position="27"/>
    </location>
</feature>